<evidence type="ECO:0000256" key="20">
    <source>
        <dbReference type="ARBA" id="ARBA00049035"/>
    </source>
</evidence>
<dbReference type="GO" id="GO:0004326">
    <property type="term" value="F:tetrahydrofolylpolyglutamate synthase activity"/>
    <property type="evidence" value="ECO:0007669"/>
    <property type="project" value="UniProtKB-EC"/>
</dbReference>
<dbReference type="GO" id="GO:0005737">
    <property type="term" value="C:cytoplasm"/>
    <property type="evidence" value="ECO:0007669"/>
    <property type="project" value="TreeGrafter"/>
</dbReference>
<comment type="pathway">
    <text evidence="4">Cofactor biosynthesis; tetrahydrofolylpolyglutamate biosynthesis.</text>
</comment>
<dbReference type="GO" id="GO:0046656">
    <property type="term" value="P:folic acid biosynthetic process"/>
    <property type="evidence" value="ECO:0007669"/>
    <property type="project" value="UniProtKB-KW"/>
</dbReference>
<evidence type="ECO:0000256" key="14">
    <source>
        <dbReference type="ARBA" id="ARBA00022909"/>
    </source>
</evidence>
<dbReference type="AlphaFoldDB" id="A0A1G8E206"/>
<dbReference type="InterPro" id="IPR001645">
    <property type="entry name" value="Folylpolyglutamate_synth"/>
</dbReference>
<evidence type="ECO:0000313" key="26">
    <source>
        <dbReference type="Proteomes" id="UP000199643"/>
    </source>
</evidence>
<evidence type="ECO:0000256" key="2">
    <source>
        <dbReference type="ARBA" id="ARBA00002714"/>
    </source>
</evidence>
<evidence type="ECO:0000256" key="12">
    <source>
        <dbReference type="ARBA" id="ARBA00022840"/>
    </source>
</evidence>
<dbReference type="InterPro" id="IPR036615">
    <property type="entry name" value="Mur_ligase_C_dom_sf"/>
</dbReference>
<evidence type="ECO:0000256" key="21">
    <source>
        <dbReference type="ARBA" id="ARBA00049161"/>
    </source>
</evidence>
<dbReference type="STRING" id="405671.SAMN05421827_13310"/>
<evidence type="ECO:0000256" key="17">
    <source>
        <dbReference type="ARBA" id="ARBA00032510"/>
    </source>
</evidence>
<evidence type="ECO:0000256" key="3">
    <source>
        <dbReference type="ARBA" id="ARBA00004799"/>
    </source>
</evidence>
<evidence type="ECO:0000256" key="5">
    <source>
        <dbReference type="ARBA" id="ARBA00008276"/>
    </source>
</evidence>
<sequence length="430" mass="47522">MMNYQQTLDFLYSKLPMFTRVGASAFKKDLTNTIILCEALDNPQNKFKSIHVAGTNGKGSTSHMLASVLQAQGYKTGLYTSPHLKDFRERIRINGKMISKTEVVSFVKEQQKLIEKTEPSFFEVTVALAFDHFAKHQVDIAVIEVGLGGRLDSTNIITPQISVITNISLDHTNMLGNTLAEIAGEKAGIIKKNIPVVIGETQEESALVFIKKAKAERAPIVFADQVLTAQDFKIKNNKLSLSVFQEGKIKFKDLQSDLTGIYQHKNILTVLETLTVLNEKTEIKTDQKSVYKGISQVKKQTGLQGRWQTLSKSPLVICDTGHNEAGIKEVIKNVTQTPYQNLHIVFGMVNDKDISKVLSLMPKNATYYFCKPALERGLDADSLKKQAATFNLKGNCYASVQEAKATAIQSADPKDLVFIGGSTFVVAEAI</sequence>
<dbReference type="Gene3D" id="3.90.190.20">
    <property type="entry name" value="Mur ligase, C-terminal domain"/>
    <property type="match status" value="1"/>
</dbReference>
<dbReference type="InterPro" id="IPR004101">
    <property type="entry name" value="Mur_ligase_C"/>
</dbReference>
<evidence type="ECO:0000259" key="24">
    <source>
        <dbReference type="Pfam" id="PF08245"/>
    </source>
</evidence>
<comment type="function">
    <text evidence="2">Functions in two distinct reactions of the de novo folate biosynthetic pathway. Catalyzes the addition of a glutamate residue to dihydropteroate (7,8-dihydropteroate or H2Pte) to form dihydrofolate (7,8-dihydrofolate monoglutamate or H2Pte-Glu). Also catalyzes successive additions of L-glutamate to tetrahydrofolate or 10-formyltetrahydrofolate or 5,10-methylenetetrahydrofolate, leading to folylpolyglutamate derivatives.</text>
</comment>
<organism evidence="25 26">
    <name type="scientific">Pedobacter terrae</name>
    <dbReference type="NCBI Taxonomy" id="405671"/>
    <lineage>
        <taxon>Bacteria</taxon>
        <taxon>Pseudomonadati</taxon>
        <taxon>Bacteroidota</taxon>
        <taxon>Sphingobacteriia</taxon>
        <taxon>Sphingobacteriales</taxon>
        <taxon>Sphingobacteriaceae</taxon>
        <taxon>Pedobacter</taxon>
    </lineage>
</organism>
<evidence type="ECO:0000256" key="1">
    <source>
        <dbReference type="ARBA" id="ARBA00001946"/>
    </source>
</evidence>
<reference evidence="26" key="1">
    <citation type="submission" date="2016-10" db="EMBL/GenBank/DDBJ databases">
        <authorList>
            <person name="Varghese N."/>
            <person name="Submissions S."/>
        </authorList>
    </citation>
    <scope>NUCLEOTIDE SEQUENCE [LARGE SCALE GENOMIC DNA]</scope>
    <source>
        <strain evidence="26">DSM 17933</strain>
    </source>
</reference>
<evidence type="ECO:0000256" key="11">
    <source>
        <dbReference type="ARBA" id="ARBA00022741"/>
    </source>
</evidence>
<feature type="domain" description="Mur ligase C-terminal" evidence="23">
    <location>
        <begin position="305"/>
        <end position="422"/>
    </location>
</feature>
<evidence type="ECO:0000256" key="10">
    <source>
        <dbReference type="ARBA" id="ARBA00022723"/>
    </source>
</evidence>
<keyword evidence="26" id="KW-1185">Reference proteome</keyword>
<evidence type="ECO:0000313" key="25">
    <source>
        <dbReference type="EMBL" id="SDH63895.1"/>
    </source>
</evidence>
<evidence type="ECO:0000256" key="15">
    <source>
        <dbReference type="ARBA" id="ARBA00030048"/>
    </source>
</evidence>
<evidence type="ECO:0000256" key="6">
    <source>
        <dbReference type="ARBA" id="ARBA00013023"/>
    </source>
</evidence>
<dbReference type="PANTHER" id="PTHR11136">
    <property type="entry name" value="FOLYLPOLYGLUTAMATE SYNTHASE-RELATED"/>
    <property type="match status" value="1"/>
</dbReference>
<evidence type="ECO:0000256" key="9">
    <source>
        <dbReference type="ARBA" id="ARBA00022598"/>
    </source>
</evidence>
<evidence type="ECO:0000256" key="22">
    <source>
        <dbReference type="PIRNR" id="PIRNR001563"/>
    </source>
</evidence>
<dbReference type="EC" id="6.3.2.17" evidence="7"/>
<comment type="similarity">
    <text evidence="5 22">Belongs to the folylpolyglutamate synthase family.</text>
</comment>
<dbReference type="InterPro" id="IPR018109">
    <property type="entry name" value="Folylpolyglutamate_synth_CS"/>
</dbReference>
<dbReference type="SUPFAM" id="SSF53623">
    <property type="entry name" value="MurD-like peptide ligases, catalytic domain"/>
    <property type="match status" value="1"/>
</dbReference>
<dbReference type="Gene3D" id="3.40.1190.10">
    <property type="entry name" value="Mur-like, catalytic domain"/>
    <property type="match status" value="1"/>
</dbReference>
<dbReference type="NCBIfam" id="TIGR01499">
    <property type="entry name" value="folC"/>
    <property type="match status" value="1"/>
</dbReference>
<dbReference type="InterPro" id="IPR036565">
    <property type="entry name" value="Mur-like_cat_sf"/>
</dbReference>
<keyword evidence="14" id="KW-0289">Folate biosynthesis</keyword>
<evidence type="ECO:0000259" key="23">
    <source>
        <dbReference type="Pfam" id="PF02875"/>
    </source>
</evidence>
<dbReference type="PROSITE" id="PS01012">
    <property type="entry name" value="FOLYLPOLYGLU_SYNT_2"/>
    <property type="match status" value="1"/>
</dbReference>
<comment type="catalytic activity">
    <reaction evidence="19">
        <text>10-formyltetrahydrofolyl-(gamma-L-Glu)(n) + L-glutamate + ATP = 10-formyltetrahydrofolyl-(gamma-L-Glu)(n+1) + ADP + phosphate + H(+)</text>
        <dbReference type="Rhea" id="RHEA:51904"/>
        <dbReference type="Rhea" id="RHEA-COMP:13088"/>
        <dbReference type="Rhea" id="RHEA-COMP:14300"/>
        <dbReference type="ChEBI" id="CHEBI:15378"/>
        <dbReference type="ChEBI" id="CHEBI:29985"/>
        <dbReference type="ChEBI" id="CHEBI:30616"/>
        <dbReference type="ChEBI" id="CHEBI:43474"/>
        <dbReference type="ChEBI" id="CHEBI:134413"/>
        <dbReference type="ChEBI" id="CHEBI:456216"/>
        <dbReference type="EC" id="6.3.2.17"/>
    </reaction>
</comment>
<evidence type="ECO:0000256" key="18">
    <source>
        <dbReference type="ARBA" id="ARBA00047493"/>
    </source>
</evidence>
<comment type="pathway">
    <text evidence="3">Cofactor biosynthesis; tetrahydrofolate biosynthesis; 7,8-dihydrofolate from 2-amino-4-hydroxy-6-hydroxymethyl-7,8-dihydropteridine diphosphate and 4-aminobenzoate: step 2/2.</text>
</comment>
<comment type="catalytic activity">
    <reaction evidence="21">
        <text>7,8-dihydropteroate + L-glutamate + ATP = 7,8-dihydrofolate + ADP + phosphate + H(+)</text>
        <dbReference type="Rhea" id="RHEA:23584"/>
        <dbReference type="ChEBI" id="CHEBI:15378"/>
        <dbReference type="ChEBI" id="CHEBI:17839"/>
        <dbReference type="ChEBI" id="CHEBI:29985"/>
        <dbReference type="ChEBI" id="CHEBI:30616"/>
        <dbReference type="ChEBI" id="CHEBI:43474"/>
        <dbReference type="ChEBI" id="CHEBI:57451"/>
        <dbReference type="ChEBI" id="CHEBI:456216"/>
        <dbReference type="EC" id="6.3.2.12"/>
    </reaction>
</comment>
<comment type="catalytic activity">
    <reaction evidence="20">
        <text>(6R)-5,10-methylenetetrahydrofolyl-(gamma-L-Glu)(n) + L-glutamate + ATP = (6R)-5,10-methylenetetrahydrofolyl-(gamma-L-Glu)(n+1) + ADP + phosphate + H(+)</text>
        <dbReference type="Rhea" id="RHEA:51912"/>
        <dbReference type="Rhea" id="RHEA-COMP:13257"/>
        <dbReference type="Rhea" id="RHEA-COMP:13258"/>
        <dbReference type="ChEBI" id="CHEBI:15378"/>
        <dbReference type="ChEBI" id="CHEBI:29985"/>
        <dbReference type="ChEBI" id="CHEBI:30616"/>
        <dbReference type="ChEBI" id="CHEBI:43474"/>
        <dbReference type="ChEBI" id="CHEBI:136572"/>
        <dbReference type="ChEBI" id="CHEBI:456216"/>
        <dbReference type="EC" id="6.3.2.17"/>
    </reaction>
</comment>
<keyword evidence="10" id="KW-0479">Metal-binding</keyword>
<dbReference type="PANTHER" id="PTHR11136:SF0">
    <property type="entry name" value="DIHYDROFOLATE SYNTHETASE-RELATED"/>
    <property type="match status" value="1"/>
</dbReference>
<evidence type="ECO:0000256" key="4">
    <source>
        <dbReference type="ARBA" id="ARBA00005150"/>
    </source>
</evidence>
<proteinExistence type="inferred from homology"/>
<accession>A0A1G8E206</accession>
<dbReference type="PROSITE" id="PS01011">
    <property type="entry name" value="FOLYLPOLYGLU_SYNT_1"/>
    <property type="match status" value="1"/>
</dbReference>
<dbReference type="RefSeq" id="WP_317039676.1">
    <property type="nucleotide sequence ID" value="NZ_FNCH01000033.1"/>
</dbReference>
<keyword evidence="11 22" id="KW-0547">Nucleotide-binding</keyword>
<keyword evidence="12 22" id="KW-0067">ATP-binding</keyword>
<protein>
    <recommendedName>
        <fullName evidence="8">Dihydrofolate synthase/folylpolyglutamate synthase</fullName>
        <ecNumber evidence="6">6.3.2.12</ecNumber>
        <ecNumber evidence="7">6.3.2.17</ecNumber>
    </recommendedName>
    <alternativeName>
        <fullName evidence="17">Folylpoly-gamma-glutamate synthetase-dihydrofolate synthetase</fullName>
    </alternativeName>
    <alternativeName>
        <fullName evidence="15">Folylpolyglutamate synthetase</fullName>
    </alternativeName>
    <alternativeName>
        <fullName evidence="16">Tetrahydrofolylpolyglutamate synthase</fullName>
    </alternativeName>
</protein>
<gene>
    <name evidence="25" type="ORF">SAMN05421827_13310</name>
</gene>
<dbReference type="InterPro" id="IPR013221">
    <property type="entry name" value="Mur_ligase_cen"/>
</dbReference>
<dbReference type="EC" id="6.3.2.12" evidence="6"/>
<evidence type="ECO:0000256" key="8">
    <source>
        <dbReference type="ARBA" id="ARBA00019357"/>
    </source>
</evidence>
<dbReference type="EMBL" id="FNCH01000033">
    <property type="protein sequence ID" value="SDH63895.1"/>
    <property type="molecule type" value="Genomic_DNA"/>
</dbReference>
<dbReference type="PIRSF" id="PIRSF001563">
    <property type="entry name" value="Folylpolyglu_synth"/>
    <property type="match status" value="1"/>
</dbReference>
<keyword evidence="13" id="KW-0460">Magnesium</keyword>
<dbReference type="FunFam" id="3.40.1190.10:FF:000011">
    <property type="entry name" value="Folylpolyglutamate synthase/dihydrofolate synthase"/>
    <property type="match status" value="1"/>
</dbReference>
<keyword evidence="9 22" id="KW-0436">Ligase</keyword>
<dbReference type="SUPFAM" id="SSF53244">
    <property type="entry name" value="MurD-like peptide ligases, peptide-binding domain"/>
    <property type="match status" value="1"/>
</dbReference>
<evidence type="ECO:0000256" key="13">
    <source>
        <dbReference type="ARBA" id="ARBA00022842"/>
    </source>
</evidence>
<evidence type="ECO:0000256" key="7">
    <source>
        <dbReference type="ARBA" id="ARBA00013025"/>
    </source>
</evidence>
<dbReference type="GO" id="GO:0008841">
    <property type="term" value="F:dihydrofolate synthase activity"/>
    <property type="evidence" value="ECO:0007669"/>
    <property type="project" value="UniProtKB-EC"/>
</dbReference>
<dbReference type="Pfam" id="PF08245">
    <property type="entry name" value="Mur_ligase_M"/>
    <property type="match status" value="1"/>
</dbReference>
<dbReference type="GO" id="GO:0005524">
    <property type="term" value="F:ATP binding"/>
    <property type="evidence" value="ECO:0007669"/>
    <property type="project" value="UniProtKB-KW"/>
</dbReference>
<dbReference type="Proteomes" id="UP000199643">
    <property type="component" value="Unassembled WGS sequence"/>
</dbReference>
<name>A0A1G8E206_9SPHI</name>
<comment type="cofactor">
    <cofactor evidence="1">
        <name>Mg(2+)</name>
        <dbReference type="ChEBI" id="CHEBI:18420"/>
    </cofactor>
</comment>
<comment type="catalytic activity">
    <reaction evidence="18">
        <text>(6S)-5,6,7,8-tetrahydrofolyl-(gamma-L-Glu)(n) + L-glutamate + ATP = (6S)-5,6,7,8-tetrahydrofolyl-(gamma-L-Glu)(n+1) + ADP + phosphate + H(+)</text>
        <dbReference type="Rhea" id="RHEA:10580"/>
        <dbReference type="Rhea" id="RHEA-COMP:14738"/>
        <dbReference type="Rhea" id="RHEA-COMP:14740"/>
        <dbReference type="ChEBI" id="CHEBI:15378"/>
        <dbReference type="ChEBI" id="CHEBI:29985"/>
        <dbReference type="ChEBI" id="CHEBI:30616"/>
        <dbReference type="ChEBI" id="CHEBI:43474"/>
        <dbReference type="ChEBI" id="CHEBI:141005"/>
        <dbReference type="ChEBI" id="CHEBI:456216"/>
        <dbReference type="EC" id="6.3.2.17"/>
    </reaction>
</comment>
<feature type="domain" description="Mur ligase central" evidence="24">
    <location>
        <begin position="52"/>
        <end position="271"/>
    </location>
</feature>
<dbReference type="GO" id="GO:0046872">
    <property type="term" value="F:metal ion binding"/>
    <property type="evidence" value="ECO:0007669"/>
    <property type="project" value="UniProtKB-KW"/>
</dbReference>
<evidence type="ECO:0000256" key="19">
    <source>
        <dbReference type="ARBA" id="ARBA00047808"/>
    </source>
</evidence>
<dbReference type="Pfam" id="PF02875">
    <property type="entry name" value="Mur_ligase_C"/>
    <property type="match status" value="1"/>
</dbReference>
<evidence type="ECO:0000256" key="16">
    <source>
        <dbReference type="ARBA" id="ARBA00030592"/>
    </source>
</evidence>